<evidence type="ECO:0000256" key="2">
    <source>
        <dbReference type="SAM" id="SignalP"/>
    </source>
</evidence>
<evidence type="ECO:0000313" key="6">
    <source>
        <dbReference type="Proteomes" id="UP000008281"/>
    </source>
</evidence>
<dbReference type="PANTHER" id="PTHR12411">
    <property type="entry name" value="CYSTEINE PROTEASE FAMILY C1-RELATED"/>
    <property type="match status" value="1"/>
</dbReference>
<dbReference type="FunFam" id="3.90.70.10:FF:000103">
    <property type="entry name" value="Hypothetical LOC496748"/>
    <property type="match status" value="1"/>
</dbReference>
<dbReference type="InterPro" id="IPR013128">
    <property type="entry name" value="Peptidase_C1A"/>
</dbReference>
<dbReference type="InterPro" id="IPR039417">
    <property type="entry name" value="Peptidase_C1A_papain-like"/>
</dbReference>
<evidence type="ECO:0000259" key="4">
    <source>
        <dbReference type="SMART" id="SM00848"/>
    </source>
</evidence>
<dbReference type="GO" id="GO:0006508">
    <property type="term" value="P:proteolysis"/>
    <property type="evidence" value="ECO:0007669"/>
    <property type="project" value="InterPro"/>
</dbReference>
<dbReference type="AlphaFoldDB" id="E3NCZ3"/>
<dbReference type="MEROPS" id="C01.A36"/>
<evidence type="ECO:0000256" key="1">
    <source>
        <dbReference type="ARBA" id="ARBA00008455"/>
    </source>
</evidence>
<dbReference type="OMA" id="PASAMWW"/>
<dbReference type="SMART" id="SM00645">
    <property type="entry name" value="Pept_C1"/>
    <property type="match status" value="1"/>
</dbReference>
<evidence type="ECO:0000313" key="5">
    <source>
        <dbReference type="EMBL" id="EFO93429.1"/>
    </source>
</evidence>
<feature type="chain" id="PRO_5018597996" evidence="2">
    <location>
        <begin position="19"/>
        <end position="375"/>
    </location>
</feature>
<comment type="similarity">
    <text evidence="1">Belongs to the peptidase C1 family.</text>
</comment>
<dbReference type="SUPFAM" id="SSF54001">
    <property type="entry name" value="Cysteine proteinases"/>
    <property type="match status" value="1"/>
</dbReference>
<dbReference type="GO" id="GO:0008234">
    <property type="term" value="F:cysteine-type peptidase activity"/>
    <property type="evidence" value="ECO:0007669"/>
    <property type="project" value="InterPro"/>
</dbReference>
<proteinExistence type="inferred from homology"/>
<feature type="domain" description="Cathepsin propeptide inhibitor" evidence="4">
    <location>
        <begin position="46"/>
        <end position="106"/>
    </location>
</feature>
<dbReference type="CTD" id="9823096"/>
<dbReference type="PRINTS" id="PR00705">
    <property type="entry name" value="PAPAIN"/>
</dbReference>
<dbReference type="InterPro" id="IPR038765">
    <property type="entry name" value="Papain-like_cys_pep_sf"/>
</dbReference>
<organism evidence="6">
    <name type="scientific">Caenorhabditis remanei</name>
    <name type="common">Caenorhabditis vulgaris</name>
    <dbReference type="NCBI Taxonomy" id="31234"/>
    <lineage>
        <taxon>Eukaryota</taxon>
        <taxon>Metazoa</taxon>
        <taxon>Ecdysozoa</taxon>
        <taxon>Nematoda</taxon>
        <taxon>Chromadorea</taxon>
        <taxon>Rhabditida</taxon>
        <taxon>Rhabditina</taxon>
        <taxon>Rhabditomorpha</taxon>
        <taxon>Rhabditoidea</taxon>
        <taxon>Rhabditidae</taxon>
        <taxon>Peloderinae</taxon>
        <taxon>Caenorhabditis</taxon>
    </lineage>
</organism>
<accession>E3NCZ3</accession>
<dbReference type="STRING" id="31234.E3NCZ3"/>
<dbReference type="Pfam" id="PF08246">
    <property type="entry name" value="Inhibitor_I29"/>
    <property type="match status" value="1"/>
</dbReference>
<keyword evidence="2" id="KW-0732">Signal</keyword>
<dbReference type="InterPro" id="IPR000668">
    <property type="entry name" value="Peptidase_C1A_C"/>
</dbReference>
<dbReference type="OrthoDB" id="5821723at2759"/>
<keyword evidence="6" id="KW-1185">Reference proteome</keyword>
<dbReference type="InParanoid" id="E3NCZ3"/>
<dbReference type="EMBL" id="DS268604">
    <property type="protein sequence ID" value="EFO93429.1"/>
    <property type="molecule type" value="Genomic_DNA"/>
</dbReference>
<dbReference type="eggNOG" id="KOG1543">
    <property type="taxonomic scope" value="Eukaryota"/>
</dbReference>
<dbReference type="RefSeq" id="XP_003093726.2">
    <property type="nucleotide sequence ID" value="XM_003093678.2"/>
</dbReference>
<name>E3NCZ3_CAERE</name>
<dbReference type="Proteomes" id="UP000008281">
    <property type="component" value="Unassembled WGS sequence"/>
</dbReference>
<evidence type="ECO:0000259" key="3">
    <source>
        <dbReference type="SMART" id="SM00645"/>
    </source>
</evidence>
<dbReference type="InterPro" id="IPR013201">
    <property type="entry name" value="Prot_inhib_I29"/>
</dbReference>
<dbReference type="KEGG" id="crq:GCK72_017111"/>
<dbReference type="Gene3D" id="3.90.70.10">
    <property type="entry name" value="Cysteine proteinases"/>
    <property type="match status" value="1"/>
</dbReference>
<dbReference type="SMART" id="SM00848">
    <property type="entry name" value="Inhibitor_I29"/>
    <property type="match status" value="1"/>
</dbReference>
<dbReference type="Pfam" id="PF00112">
    <property type="entry name" value="Peptidase_C1"/>
    <property type="match status" value="1"/>
</dbReference>
<protein>
    <submittedName>
        <fullName evidence="5">Uncharacterized protein</fullName>
    </submittedName>
</protein>
<feature type="domain" description="Peptidase C1A papain C-terminal" evidence="3">
    <location>
        <begin position="140"/>
        <end position="371"/>
    </location>
</feature>
<dbReference type="CDD" id="cd02248">
    <property type="entry name" value="Peptidase_C1A"/>
    <property type="match status" value="1"/>
</dbReference>
<sequence>MTSLTIFLLSLQLLCISAFDFMQNFENSFFEIQVDRDHPDNLYKEFEEFQVKYKRQYKDEIEKKFRFEQFVRSHNQVGKMNKKAEASGHDTKFGINKFSDRSKDEISSMFSKVGPSNISQSNIPMFDMKNFRVKRQMEGLPKMFDLRNKKIGGRYIIGDVKNQGECSCCWAFAATSLAEVAYSVHLKKPVVLSDQEVCDCAAKERPGCSGALPTDGLHYIKEMGLAKETEYEYSPKRSTELGRCDAEKHERDLNPLMLDYYFIDPFNAEYIITHHLVQLNLPVSVAFKVGESLTVYKEGILELTDCEDAKEQHWHSATIIGYGTTISSTGRKVNYWILRNSWDTDWGETGYARIVRGTDYCSMESHGNGARIPDE</sequence>
<dbReference type="HOGENOM" id="CLU_012184_1_3_1"/>
<feature type="signal peptide" evidence="2">
    <location>
        <begin position="1"/>
        <end position="18"/>
    </location>
</feature>
<dbReference type="GeneID" id="9823096"/>
<dbReference type="FunCoup" id="E3NCZ3">
    <property type="interactions" value="13"/>
</dbReference>
<gene>
    <name evidence="5" type="ORF">CRE_23728</name>
</gene>
<reference evidence="5" key="1">
    <citation type="submission" date="2007-07" db="EMBL/GenBank/DDBJ databases">
        <title>PCAP assembly of the Caenorhabditis remanei genome.</title>
        <authorList>
            <consortium name="The Caenorhabditis remanei Sequencing Consortium"/>
            <person name="Wilson R.K."/>
        </authorList>
    </citation>
    <scope>NUCLEOTIDE SEQUENCE [LARGE SCALE GENOMIC DNA]</scope>
    <source>
        <strain evidence="5">PB4641</strain>
    </source>
</reference>